<feature type="region of interest" description="Disordered" evidence="1">
    <location>
        <begin position="467"/>
        <end position="513"/>
    </location>
</feature>
<evidence type="ECO:0000313" key="3">
    <source>
        <dbReference type="Proteomes" id="UP000774617"/>
    </source>
</evidence>
<evidence type="ECO:0008006" key="4">
    <source>
        <dbReference type="Google" id="ProtNLM"/>
    </source>
</evidence>
<reference evidence="2 3" key="1">
    <citation type="journal article" date="2021" name="Nat. Commun.">
        <title>Genetic determinants of endophytism in the Arabidopsis root mycobiome.</title>
        <authorList>
            <person name="Mesny F."/>
            <person name="Miyauchi S."/>
            <person name="Thiergart T."/>
            <person name="Pickel B."/>
            <person name="Atanasova L."/>
            <person name="Karlsson M."/>
            <person name="Huettel B."/>
            <person name="Barry K.W."/>
            <person name="Haridas S."/>
            <person name="Chen C."/>
            <person name="Bauer D."/>
            <person name="Andreopoulos W."/>
            <person name="Pangilinan J."/>
            <person name="LaButti K."/>
            <person name="Riley R."/>
            <person name="Lipzen A."/>
            <person name="Clum A."/>
            <person name="Drula E."/>
            <person name="Henrissat B."/>
            <person name="Kohler A."/>
            <person name="Grigoriev I.V."/>
            <person name="Martin F.M."/>
            <person name="Hacquard S."/>
        </authorList>
    </citation>
    <scope>NUCLEOTIDE SEQUENCE [LARGE SCALE GENOMIC DNA]</scope>
    <source>
        <strain evidence="2 3">MPI-SDFR-AT-0080</strain>
    </source>
</reference>
<feature type="region of interest" description="Disordered" evidence="1">
    <location>
        <begin position="222"/>
        <end position="305"/>
    </location>
</feature>
<feature type="compositionally biased region" description="Polar residues" evidence="1">
    <location>
        <begin position="235"/>
        <end position="245"/>
    </location>
</feature>
<gene>
    <name evidence="2" type="ORF">B0J12DRAFT_652727</name>
</gene>
<dbReference type="PANTHER" id="PTHR38166:SF1">
    <property type="entry name" value="C2H2-TYPE DOMAIN-CONTAINING PROTEIN"/>
    <property type="match status" value="1"/>
</dbReference>
<accession>A0ABQ8GHZ5</accession>
<dbReference type="Proteomes" id="UP000774617">
    <property type="component" value="Unassembled WGS sequence"/>
</dbReference>
<feature type="region of interest" description="Disordered" evidence="1">
    <location>
        <begin position="195"/>
        <end position="214"/>
    </location>
</feature>
<feature type="region of interest" description="Disordered" evidence="1">
    <location>
        <begin position="1"/>
        <end position="68"/>
    </location>
</feature>
<keyword evidence="3" id="KW-1185">Reference proteome</keyword>
<evidence type="ECO:0000313" key="2">
    <source>
        <dbReference type="EMBL" id="KAH7056900.1"/>
    </source>
</evidence>
<organism evidence="2 3">
    <name type="scientific">Macrophomina phaseolina</name>
    <dbReference type="NCBI Taxonomy" id="35725"/>
    <lineage>
        <taxon>Eukaryota</taxon>
        <taxon>Fungi</taxon>
        <taxon>Dikarya</taxon>
        <taxon>Ascomycota</taxon>
        <taxon>Pezizomycotina</taxon>
        <taxon>Dothideomycetes</taxon>
        <taxon>Dothideomycetes incertae sedis</taxon>
        <taxon>Botryosphaeriales</taxon>
        <taxon>Botryosphaeriaceae</taxon>
        <taxon>Macrophomina</taxon>
    </lineage>
</organism>
<evidence type="ECO:0000256" key="1">
    <source>
        <dbReference type="SAM" id="MobiDB-lite"/>
    </source>
</evidence>
<feature type="compositionally biased region" description="Low complexity" evidence="1">
    <location>
        <begin position="20"/>
        <end position="36"/>
    </location>
</feature>
<dbReference type="EMBL" id="JAGTJR010000007">
    <property type="protein sequence ID" value="KAH7056900.1"/>
    <property type="molecule type" value="Genomic_DNA"/>
</dbReference>
<feature type="compositionally biased region" description="Low complexity" evidence="1">
    <location>
        <begin position="246"/>
        <end position="255"/>
    </location>
</feature>
<protein>
    <recommendedName>
        <fullName evidence="4">C2H2-type domain-containing protein</fullName>
    </recommendedName>
</protein>
<feature type="compositionally biased region" description="Basic residues" evidence="1">
    <location>
        <begin position="484"/>
        <end position="497"/>
    </location>
</feature>
<dbReference type="PANTHER" id="PTHR38166">
    <property type="entry name" value="C2H2-TYPE DOMAIN-CONTAINING PROTEIN-RELATED"/>
    <property type="match status" value="1"/>
</dbReference>
<sequence>MSSPPNLKLPHQSPEDVQETAAPATSGAAASAVDAPENAWSTAMPPPWSKTEEASHSASGRGDGVGHENVDWHVSDSVSLRAILDTDFTWFFQTNTGTSFPTKPAPSVASGWSRTTVSSANDMSIKSSSSAQSGSRYGHSMSTQRSRNNPAPPANSLSSVKEDIILGLAQRFRQVLEEECPPIPGCSTWPEAIAERGSSAGSNRPPDYGETSASGFGFHEHVAAESGKPGPEASDGSSGAQQQGNQRQSGAAGRSSRSDHARPTRKRNRSSDQADGMSGDEEGEDDGRRQRRKSPTAAEAVPGKPNFACPFYKRLPKVHNKLTSCVFPGFATIPRLKEHLYRAHTLSGSRCPVCHEIFEERGVLIEHLTRTTRCAALDCPPGSESLDADQVNQLRARKRAKGEAGDAEKWRKIYRICFRMPEDADTPSPCWCPTTALAPASSLTACRLRARVGRLAGNRDPAELLALAGSSPAGSDRQRAAGSVRRRGRRLPSRRTREKADSRHAPSLPGPPF</sequence>
<feature type="region of interest" description="Disordered" evidence="1">
    <location>
        <begin position="95"/>
        <end position="158"/>
    </location>
</feature>
<feature type="compositionally biased region" description="Polar residues" evidence="1">
    <location>
        <begin position="141"/>
        <end position="158"/>
    </location>
</feature>
<feature type="compositionally biased region" description="Low complexity" evidence="1">
    <location>
        <begin position="124"/>
        <end position="140"/>
    </location>
</feature>
<proteinExistence type="predicted"/>
<name>A0ABQ8GHZ5_9PEZI</name>
<feature type="compositionally biased region" description="Polar residues" evidence="1">
    <location>
        <begin position="110"/>
        <end position="122"/>
    </location>
</feature>
<comment type="caution">
    <text evidence="2">The sequence shown here is derived from an EMBL/GenBank/DDBJ whole genome shotgun (WGS) entry which is preliminary data.</text>
</comment>